<accession>A0ABS5L379</accession>
<sequence>MVSNVNVNSDDIKTATSQLDSQVAIIIPELNNLMASVNGLLGSRDGGLFLTQSSPAFKTAYQSFNTSLVNAVHTISSFSQQFTSIANSIIGMDQAIADSINKK</sequence>
<proteinExistence type="predicted"/>
<organism evidence="1 2">
    <name type="scientific">Catenulispora pinistramenti</name>
    <dbReference type="NCBI Taxonomy" id="2705254"/>
    <lineage>
        <taxon>Bacteria</taxon>
        <taxon>Bacillati</taxon>
        <taxon>Actinomycetota</taxon>
        <taxon>Actinomycetes</taxon>
        <taxon>Catenulisporales</taxon>
        <taxon>Catenulisporaceae</taxon>
        <taxon>Catenulispora</taxon>
    </lineage>
</organism>
<reference evidence="1 2" key="1">
    <citation type="submission" date="2020-02" db="EMBL/GenBank/DDBJ databases">
        <title>Acidophilic actinobacteria isolated from forest soil.</title>
        <authorList>
            <person name="Golinska P."/>
        </authorList>
    </citation>
    <scope>NUCLEOTIDE SEQUENCE [LARGE SCALE GENOMIC DNA]</scope>
    <source>
        <strain evidence="1 2">NL8</strain>
    </source>
</reference>
<dbReference type="SUPFAM" id="SSF140453">
    <property type="entry name" value="EsxAB dimer-like"/>
    <property type="match status" value="1"/>
</dbReference>
<keyword evidence="2" id="KW-1185">Reference proteome</keyword>
<dbReference type="InterPro" id="IPR036689">
    <property type="entry name" value="ESAT-6-like_sf"/>
</dbReference>
<name>A0ABS5L379_9ACTN</name>
<evidence type="ECO:0000313" key="1">
    <source>
        <dbReference type="EMBL" id="MBS2552786.1"/>
    </source>
</evidence>
<dbReference type="Gene3D" id="1.10.287.1060">
    <property type="entry name" value="ESAT-6-like"/>
    <property type="match status" value="1"/>
</dbReference>
<protein>
    <submittedName>
        <fullName evidence="1">Uncharacterized protein</fullName>
    </submittedName>
</protein>
<dbReference type="EMBL" id="JAAFYZ010000210">
    <property type="protein sequence ID" value="MBS2552786.1"/>
    <property type="molecule type" value="Genomic_DNA"/>
</dbReference>
<gene>
    <name evidence="1" type="ORF">KGQ19_38625</name>
</gene>
<evidence type="ECO:0000313" key="2">
    <source>
        <dbReference type="Proteomes" id="UP000730482"/>
    </source>
</evidence>
<dbReference type="Proteomes" id="UP000730482">
    <property type="component" value="Unassembled WGS sequence"/>
</dbReference>
<comment type="caution">
    <text evidence="1">The sequence shown here is derived from an EMBL/GenBank/DDBJ whole genome shotgun (WGS) entry which is preliminary data.</text>
</comment>
<dbReference type="RefSeq" id="WP_212018726.1">
    <property type="nucleotide sequence ID" value="NZ_JAAFYZ010000210.1"/>
</dbReference>